<name>A0A4C1WCR8_EUMVA</name>
<proteinExistence type="predicted"/>
<evidence type="ECO:0000313" key="2">
    <source>
        <dbReference type="Proteomes" id="UP000299102"/>
    </source>
</evidence>
<dbReference type="EMBL" id="BGZK01000528">
    <property type="protein sequence ID" value="GBP48690.1"/>
    <property type="molecule type" value="Genomic_DNA"/>
</dbReference>
<dbReference type="AlphaFoldDB" id="A0A4C1WCR8"/>
<sequence length="96" mass="11023">MNKLATRRPCCFRAHTPQSHRPLEGGAYAHRRSALSVSSFKMKFLSYKTQIRKLKKNIPARVTKTKPEKEIGDHPNDIELLQVSNTRAERLVSVHN</sequence>
<gene>
    <name evidence="1" type="ORF">EVAR_103055_1</name>
</gene>
<reference evidence="1 2" key="1">
    <citation type="journal article" date="2019" name="Commun. Biol.">
        <title>The bagworm genome reveals a unique fibroin gene that provides high tensile strength.</title>
        <authorList>
            <person name="Kono N."/>
            <person name="Nakamura H."/>
            <person name="Ohtoshi R."/>
            <person name="Tomita M."/>
            <person name="Numata K."/>
            <person name="Arakawa K."/>
        </authorList>
    </citation>
    <scope>NUCLEOTIDE SEQUENCE [LARGE SCALE GENOMIC DNA]</scope>
</reference>
<evidence type="ECO:0000313" key="1">
    <source>
        <dbReference type="EMBL" id="GBP48690.1"/>
    </source>
</evidence>
<comment type="caution">
    <text evidence="1">The sequence shown here is derived from an EMBL/GenBank/DDBJ whole genome shotgun (WGS) entry which is preliminary data.</text>
</comment>
<accession>A0A4C1WCR8</accession>
<organism evidence="1 2">
    <name type="scientific">Eumeta variegata</name>
    <name type="common">Bagworm moth</name>
    <name type="synonym">Eumeta japonica</name>
    <dbReference type="NCBI Taxonomy" id="151549"/>
    <lineage>
        <taxon>Eukaryota</taxon>
        <taxon>Metazoa</taxon>
        <taxon>Ecdysozoa</taxon>
        <taxon>Arthropoda</taxon>
        <taxon>Hexapoda</taxon>
        <taxon>Insecta</taxon>
        <taxon>Pterygota</taxon>
        <taxon>Neoptera</taxon>
        <taxon>Endopterygota</taxon>
        <taxon>Lepidoptera</taxon>
        <taxon>Glossata</taxon>
        <taxon>Ditrysia</taxon>
        <taxon>Tineoidea</taxon>
        <taxon>Psychidae</taxon>
        <taxon>Oiketicinae</taxon>
        <taxon>Eumeta</taxon>
    </lineage>
</organism>
<dbReference type="Proteomes" id="UP000299102">
    <property type="component" value="Unassembled WGS sequence"/>
</dbReference>
<keyword evidence="2" id="KW-1185">Reference proteome</keyword>
<protein>
    <submittedName>
        <fullName evidence="1">Uncharacterized protein</fullName>
    </submittedName>
</protein>